<evidence type="ECO:0000313" key="3">
    <source>
        <dbReference type="Proteomes" id="UP000236536"/>
    </source>
</evidence>
<protein>
    <submittedName>
        <fullName evidence="2">Uncharacterized protein</fullName>
    </submittedName>
</protein>
<evidence type="ECO:0000256" key="1">
    <source>
        <dbReference type="SAM" id="SignalP"/>
    </source>
</evidence>
<dbReference type="EMBL" id="CP010708">
    <property type="protein sequence ID" value="AUQ96952.1"/>
    <property type="molecule type" value="Genomic_DNA"/>
</dbReference>
<proteinExistence type="predicted"/>
<evidence type="ECO:0000313" key="2">
    <source>
        <dbReference type="EMBL" id="AUQ96952.1"/>
    </source>
</evidence>
<keyword evidence="1" id="KW-0732">Signal</keyword>
<reference evidence="2 3" key="2">
    <citation type="journal article" date="2017" name="Int. J. Syst. Evol. Microbiol.">
        <title>Adaptation of Surface-Associated Bacteria to the Open Ocean: A Genomically Distinct Subpopulation of Phaeobacter gallaeciensis Colonizes Pacific Mesozooplankton.</title>
        <authorList>
            <person name="Freese H.M."/>
            <person name="Methner A."/>
            <person name="Overmann J."/>
        </authorList>
    </citation>
    <scope>NUCLEOTIDE SEQUENCE [LARGE SCALE GENOMIC DNA]</scope>
    <source>
        <strain evidence="2 3">P66</strain>
    </source>
</reference>
<sequence>MLRNCLLTLGFAAHSAVPVAACGLSTEELKLSLIGDWQVTNGFGTLAMSGRVMPLPSGNSASASVIPTETGLAVTGGAAPGTYDAHFVEDARFVLDAPSRTILEQGEAWFGEKAEIITDEELNLLARCAEGQMLPQLHIAGRFQDPEGTVDFNVYLFVLSETSMYGIMSGDLLSIGGTAKRVTHWTR</sequence>
<keyword evidence="2" id="KW-0614">Plasmid</keyword>
<feature type="chain" id="PRO_5045901168" evidence="1">
    <location>
        <begin position="21"/>
        <end position="187"/>
    </location>
</feature>
<organism evidence="2 3">
    <name type="scientific">Phaeobacter inhibens</name>
    <dbReference type="NCBI Taxonomy" id="221822"/>
    <lineage>
        <taxon>Bacteria</taxon>
        <taxon>Pseudomonadati</taxon>
        <taxon>Pseudomonadota</taxon>
        <taxon>Alphaproteobacteria</taxon>
        <taxon>Rhodobacterales</taxon>
        <taxon>Roseobacteraceae</taxon>
        <taxon>Phaeobacter</taxon>
    </lineage>
</organism>
<dbReference type="Proteomes" id="UP000236536">
    <property type="component" value="Plasmid pP66_c"/>
</dbReference>
<gene>
    <name evidence="2" type="ORF">PhaeoP66_04226</name>
</gene>
<feature type="signal peptide" evidence="1">
    <location>
        <begin position="1"/>
        <end position="20"/>
    </location>
</feature>
<reference evidence="2 3" key="1">
    <citation type="journal article" date="2017" name="Genome Biol. Evol.">
        <title>Trajectories and Drivers of Genome Evolution in Surface-Associated Marine Phaeobacter.</title>
        <authorList>
            <person name="Freese H.M."/>
            <person name="Sikorski J."/>
            <person name="Bunk B."/>
            <person name="Scheuner C."/>
            <person name="Meier-Kolthoff J.P."/>
            <person name="Sproer C."/>
            <person name="Gram L."/>
            <person name="Overmann J."/>
        </authorList>
    </citation>
    <scope>NUCLEOTIDE SEQUENCE [LARGE SCALE GENOMIC DNA]</scope>
    <source>
        <strain evidence="2 3">P66</strain>
    </source>
</reference>
<name>A0ABN5GVW5_9RHOB</name>
<accession>A0ABN5GVW5</accession>
<geneLocation type="plasmid" evidence="2 3">
    <name>pP66_c</name>
</geneLocation>
<dbReference type="RefSeq" id="WP_102875561.1">
    <property type="nucleotide sequence ID" value="NZ_CP010602.1"/>
</dbReference>
<keyword evidence="3" id="KW-1185">Reference proteome</keyword>